<evidence type="ECO:0000256" key="7">
    <source>
        <dbReference type="ARBA" id="ARBA00023170"/>
    </source>
</evidence>
<evidence type="ECO:0000313" key="10">
    <source>
        <dbReference type="Proteomes" id="UP000822476"/>
    </source>
</evidence>
<evidence type="ECO:0000256" key="6">
    <source>
        <dbReference type="ARBA" id="ARBA00023136"/>
    </source>
</evidence>
<feature type="transmembrane region" description="Helical" evidence="8">
    <location>
        <begin position="117"/>
        <end position="136"/>
    </location>
</feature>
<dbReference type="PANTHER" id="PTHR21444">
    <property type="entry name" value="COILED-COIL DOMAIN-CONTAINING PROTEIN 180"/>
    <property type="match status" value="1"/>
</dbReference>
<protein>
    <recommendedName>
        <fullName evidence="11">Receptor for retinol uptake STRA6</fullName>
    </recommendedName>
</protein>
<evidence type="ECO:0000256" key="2">
    <source>
        <dbReference type="ARBA" id="ARBA00022448"/>
    </source>
</evidence>
<keyword evidence="4 8" id="KW-0812">Transmembrane</keyword>
<proteinExistence type="predicted"/>
<dbReference type="InterPro" id="IPR026612">
    <property type="entry name" value="STRA6-like"/>
</dbReference>
<dbReference type="PANTHER" id="PTHR21444:SF15">
    <property type="entry name" value="RECEPTOR FOR RETINOL UPTAKE STRA6"/>
    <property type="match status" value="1"/>
</dbReference>
<feature type="transmembrane region" description="Helical" evidence="8">
    <location>
        <begin position="55"/>
        <end position="79"/>
    </location>
</feature>
<gene>
    <name evidence="9" type="ORF">EG68_10240</name>
</gene>
<keyword evidence="5 8" id="KW-1133">Transmembrane helix</keyword>
<feature type="transmembrane region" description="Helical" evidence="8">
    <location>
        <begin position="85"/>
        <end position="110"/>
    </location>
</feature>
<feature type="transmembrane region" description="Helical" evidence="8">
    <location>
        <begin position="246"/>
        <end position="266"/>
    </location>
</feature>
<dbReference type="GO" id="GO:0038023">
    <property type="term" value="F:signaling receptor activity"/>
    <property type="evidence" value="ECO:0007669"/>
    <property type="project" value="InterPro"/>
</dbReference>
<keyword evidence="6 8" id="KW-0472">Membrane</keyword>
<dbReference type="AlphaFoldDB" id="A0A8S9YLN1"/>
<dbReference type="Pfam" id="PF14752">
    <property type="entry name" value="RBP_receptor"/>
    <property type="match status" value="1"/>
</dbReference>
<organism evidence="9 10">
    <name type="scientific">Paragonimus skrjabini miyazakii</name>
    <dbReference type="NCBI Taxonomy" id="59628"/>
    <lineage>
        <taxon>Eukaryota</taxon>
        <taxon>Metazoa</taxon>
        <taxon>Spiralia</taxon>
        <taxon>Lophotrochozoa</taxon>
        <taxon>Platyhelminthes</taxon>
        <taxon>Trematoda</taxon>
        <taxon>Digenea</taxon>
        <taxon>Plagiorchiida</taxon>
        <taxon>Troglotremata</taxon>
        <taxon>Troglotrematidae</taxon>
        <taxon>Paragonimus</taxon>
    </lineage>
</organism>
<evidence type="ECO:0000256" key="1">
    <source>
        <dbReference type="ARBA" id="ARBA00004651"/>
    </source>
</evidence>
<keyword evidence="3" id="KW-1003">Cell membrane</keyword>
<feature type="transmembrane region" description="Helical" evidence="8">
    <location>
        <begin position="156"/>
        <end position="175"/>
    </location>
</feature>
<dbReference type="EMBL" id="JTDE01005162">
    <property type="protein sequence ID" value="KAF7250735.1"/>
    <property type="molecule type" value="Genomic_DNA"/>
</dbReference>
<keyword evidence="10" id="KW-1185">Reference proteome</keyword>
<feature type="transmembrane region" description="Helical" evidence="8">
    <location>
        <begin position="445"/>
        <end position="467"/>
    </location>
</feature>
<evidence type="ECO:0000313" key="9">
    <source>
        <dbReference type="EMBL" id="KAF7250735.1"/>
    </source>
</evidence>
<accession>A0A8S9YLN1</accession>
<comment type="caution">
    <text evidence="9">The sequence shown here is derived from an EMBL/GenBank/DDBJ whole genome shotgun (WGS) entry which is preliminary data.</text>
</comment>
<dbReference type="OrthoDB" id="2376984at2759"/>
<comment type="subcellular location">
    <subcellularLocation>
        <location evidence="1">Cell membrane</location>
        <topology evidence="1">Multi-pass membrane protein</topology>
    </subcellularLocation>
</comment>
<evidence type="ECO:0000256" key="4">
    <source>
        <dbReference type="ARBA" id="ARBA00022692"/>
    </source>
</evidence>
<evidence type="ECO:0008006" key="11">
    <source>
        <dbReference type="Google" id="ProtNLM"/>
    </source>
</evidence>
<evidence type="ECO:0000256" key="3">
    <source>
        <dbReference type="ARBA" id="ARBA00022475"/>
    </source>
</evidence>
<dbReference type="Proteomes" id="UP000822476">
    <property type="component" value="Unassembled WGS sequence"/>
</dbReference>
<dbReference type="GO" id="GO:0071939">
    <property type="term" value="P:vitamin A import into cell"/>
    <property type="evidence" value="ECO:0007669"/>
    <property type="project" value="TreeGrafter"/>
</dbReference>
<evidence type="ECO:0000256" key="8">
    <source>
        <dbReference type="SAM" id="Phobius"/>
    </source>
</evidence>
<sequence>MTFLVERRSFLRVPVASNSPDQAGNIVCMKLRNYFKRYPGLPIPMNLVHYRQSTGAYVAAYTCAFHVIIGVVTNQYGIIHDFPNAPIWLTAIYNVFAISVLSTTLLPIFISVTHGGVFCWLFGACYCLLNATITLAHVVRSGCMGLQILLRKVSVWFPTLLGYVYLLVYFCDALYTNRDKFCVNWFKADSASSRVHVHKIVAHVKHLLSCVDSRNRELLHQQQYKKSCCKHAMALFRQLWFPQHGFTYPAGLLWSLTVSVLLQYFLVVQSLNTIYAFTLNKKREITNRFPEIDCPFYENVAIDNARRVHQVFDLHTNDTDTIIQMQYEYIYYWIDVVWICIILATSLAFITNVFNVFRIMFHYQTLSIDIYRNGFKVIPEMAKWLNAFKVTRGTILYPSYQVALMACGYYLQTLLYIVIFVFLSAVVTLNAFTNKDFLVQFLRSWWPGILIMTAFGIIQQLAIRFLFTQHRGRSYGFNNVRSLQLYTFFSSFYNVFFGLISGFGRVLYCPVSSALCISRLDISPLGKPIQFMDTGYVAFLGFLYADVLKNNPTFRTGLWALLSPCHQNGTLNQRNFDAALMSEVEAFNRLLHRTEDKQAAEHLTISRVSPALDIESKSEVHSDNHHGEIDSAEESYGVNTDLHKRRSNRNRWQLAYTLIRNKELIALRNRCEVASHSVPVYSIFDKLGSA</sequence>
<keyword evidence="7" id="KW-0675">Receptor</keyword>
<keyword evidence="2" id="KW-0813">Transport</keyword>
<name>A0A8S9YLN1_9TREM</name>
<dbReference type="GO" id="GO:0005886">
    <property type="term" value="C:plasma membrane"/>
    <property type="evidence" value="ECO:0007669"/>
    <property type="project" value="UniProtKB-SubCell"/>
</dbReference>
<feature type="transmembrane region" description="Helical" evidence="8">
    <location>
        <begin position="330"/>
        <end position="354"/>
    </location>
</feature>
<dbReference type="GO" id="GO:0034632">
    <property type="term" value="F:retinol transmembrane transporter activity"/>
    <property type="evidence" value="ECO:0007669"/>
    <property type="project" value="InterPro"/>
</dbReference>
<feature type="transmembrane region" description="Helical" evidence="8">
    <location>
        <begin position="488"/>
        <end position="508"/>
    </location>
</feature>
<feature type="transmembrane region" description="Helical" evidence="8">
    <location>
        <begin position="414"/>
        <end position="433"/>
    </location>
</feature>
<evidence type="ECO:0000256" key="5">
    <source>
        <dbReference type="ARBA" id="ARBA00022989"/>
    </source>
</evidence>
<reference evidence="9" key="1">
    <citation type="submission" date="2019-07" db="EMBL/GenBank/DDBJ databases">
        <title>Annotation for the trematode Paragonimus miyazaki's.</title>
        <authorList>
            <person name="Choi Y.-J."/>
        </authorList>
    </citation>
    <scope>NUCLEOTIDE SEQUENCE</scope>
    <source>
        <strain evidence="9">Japan</strain>
    </source>
</reference>